<comment type="caution">
    <text evidence="4">The sequence shown here is derived from an EMBL/GenBank/DDBJ whole genome shotgun (WGS) entry which is preliminary data.</text>
</comment>
<keyword evidence="5" id="KW-1185">Reference proteome</keyword>
<gene>
    <name evidence="4" type="ORF">QBC42DRAFT_250110</name>
</gene>
<evidence type="ECO:0000256" key="2">
    <source>
        <dbReference type="SAM" id="Phobius"/>
    </source>
</evidence>
<keyword evidence="2" id="KW-0472">Membrane</keyword>
<proteinExistence type="predicted"/>
<keyword evidence="2" id="KW-1133">Transmembrane helix</keyword>
<evidence type="ECO:0000256" key="3">
    <source>
        <dbReference type="SAM" id="SignalP"/>
    </source>
</evidence>
<accession>A0AAV9HT48</accession>
<keyword evidence="2" id="KW-0812">Transmembrane</keyword>
<feature type="region of interest" description="Disordered" evidence="1">
    <location>
        <begin position="201"/>
        <end position="239"/>
    </location>
</feature>
<feature type="chain" id="PRO_5043709686" evidence="3">
    <location>
        <begin position="27"/>
        <end position="239"/>
    </location>
</feature>
<dbReference type="Proteomes" id="UP001321749">
    <property type="component" value="Unassembled WGS sequence"/>
</dbReference>
<evidence type="ECO:0000313" key="5">
    <source>
        <dbReference type="Proteomes" id="UP001321749"/>
    </source>
</evidence>
<sequence>MMQPKPATHALFALGPLLFAVIPVRASGFDSIFSIHTERTPYCPPNYNPDPKYVGCCWGDYQTITSAKGPNGVLSPGCCWAAETCTGAPPIMYDWTTNGLGQMVVVTPGASASQQDVPTNSGPSLTAEHSNQAPVQTSTPTVGSTSQTSSATEGRPTSGGGLSTGAIVGIVVSIFCSVASLIFGIWFRFYKLRRKERMQAAQAERQQHQPKSESYPASPVSPRTYQWAHPGAGTRQNFV</sequence>
<dbReference type="EMBL" id="MU864954">
    <property type="protein sequence ID" value="KAK4463931.1"/>
    <property type="molecule type" value="Genomic_DNA"/>
</dbReference>
<organism evidence="4 5">
    <name type="scientific">Cladorrhinum samala</name>
    <dbReference type="NCBI Taxonomy" id="585594"/>
    <lineage>
        <taxon>Eukaryota</taxon>
        <taxon>Fungi</taxon>
        <taxon>Dikarya</taxon>
        <taxon>Ascomycota</taxon>
        <taxon>Pezizomycotina</taxon>
        <taxon>Sordariomycetes</taxon>
        <taxon>Sordariomycetidae</taxon>
        <taxon>Sordariales</taxon>
        <taxon>Podosporaceae</taxon>
        <taxon>Cladorrhinum</taxon>
    </lineage>
</organism>
<keyword evidence="3" id="KW-0732">Signal</keyword>
<feature type="compositionally biased region" description="Polar residues" evidence="1">
    <location>
        <begin position="111"/>
        <end position="152"/>
    </location>
</feature>
<reference evidence="4" key="1">
    <citation type="journal article" date="2023" name="Mol. Phylogenet. Evol.">
        <title>Genome-scale phylogeny and comparative genomics of the fungal order Sordariales.</title>
        <authorList>
            <person name="Hensen N."/>
            <person name="Bonometti L."/>
            <person name="Westerberg I."/>
            <person name="Brannstrom I.O."/>
            <person name="Guillou S."/>
            <person name="Cros-Aarteil S."/>
            <person name="Calhoun S."/>
            <person name="Haridas S."/>
            <person name="Kuo A."/>
            <person name="Mondo S."/>
            <person name="Pangilinan J."/>
            <person name="Riley R."/>
            <person name="LaButti K."/>
            <person name="Andreopoulos B."/>
            <person name="Lipzen A."/>
            <person name="Chen C."/>
            <person name="Yan M."/>
            <person name="Daum C."/>
            <person name="Ng V."/>
            <person name="Clum A."/>
            <person name="Steindorff A."/>
            <person name="Ohm R.A."/>
            <person name="Martin F."/>
            <person name="Silar P."/>
            <person name="Natvig D.O."/>
            <person name="Lalanne C."/>
            <person name="Gautier V."/>
            <person name="Ament-Velasquez S.L."/>
            <person name="Kruys A."/>
            <person name="Hutchinson M.I."/>
            <person name="Powell A.J."/>
            <person name="Barry K."/>
            <person name="Miller A.N."/>
            <person name="Grigoriev I.V."/>
            <person name="Debuchy R."/>
            <person name="Gladieux P."/>
            <person name="Hiltunen Thoren M."/>
            <person name="Johannesson H."/>
        </authorList>
    </citation>
    <scope>NUCLEOTIDE SEQUENCE</scope>
    <source>
        <strain evidence="4">PSN324</strain>
    </source>
</reference>
<evidence type="ECO:0000313" key="4">
    <source>
        <dbReference type="EMBL" id="KAK4463931.1"/>
    </source>
</evidence>
<feature type="signal peptide" evidence="3">
    <location>
        <begin position="1"/>
        <end position="26"/>
    </location>
</feature>
<dbReference type="AlphaFoldDB" id="A0AAV9HT48"/>
<protein>
    <submittedName>
        <fullName evidence="4">Uncharacterized protein</fullName>
    </submittedName>
</protein>
<feature type="region of interest" description="Disordered" evidence="1">
    <location>
        <begin position="111"/>
        <end position="160"/>
    </location>
</feature>
<reference evidence="4" key="2">
    <citation type="submission" date="2023-06" db="EMBL/GenBank/DDBJ databases">
        <authorList>
            <consortium name="Lawrence Berkeley National Laboratory"/>
            <person name="Mondo S.J."/>
            <person name="Hensen N."/>
            <person name="Bonometti L."/>
            <person name="Westerberg I."/>
            <person name="Brannstrom I.O."/>
            <person name="Guillou S."/>
            <person name="Cros-Aarteil S."/>
            <person name="Calhoun S."/>
            <person name="Haridas S."/>
            <person name="Kuo A."/>
            <person name="Pangilinan J."/>
            <person name="Riley R."/>
            <person name="Labutti K."/>
            <person name="Andreopoulos B."/>
            <person name="Lipzen A."/>
            <person name="Chen C."/>
            <person name="Yanf M."/>
            <person name="Daum C."/>
            <person name="Ng V."/>
            <person name="Clum A."/>
            <person name="Steindorff A."/>
            <person name="Ohm R."/>
            <person name="Martin F."/>
            <person name="Silar P."/>
            <person name="Natvig D."/>
            <person name="Lalanne C."/>
            <person name="Gautier V."/>
            <person name="Ament-Velasquez S.L."/>
            <person name="Kruys A."/>
            <person name="Hutchinson M.I."/>
            <person name="Powell A.J."/>
            <person name="Barry K."/>
            <person name="Miller A.N."/>
            <person name="Grigoriev I.V."/>
            <person name="Debuchy R."/>
            <person name="Gladieux P."/>
            <person name="Thoren M.H."/>
            <person name="Johannesson H."/>
        </authorList>
    </citation>
    <scope>NUCLEOTIDE SEQUENCE</scope>
    <source>
        <strain evidence="4">PSN324</strain>
    </source>
</reference>
<evidence type="ECO:0000256" key="1">
    <source>
        <dbReference type="SAM" id="MobiDB-lite"/>
    </source>
</evidence>
<feature type="transmembrane region" description="Helical" evidence="2">
    <location>
        <begin position="166"/>
        <end position="189"/>
    </location>
</feature>
<name>A0AAV9HT48_9PEZI</name>